<accession>A0A328HJR7</accession>
<dbReference type="Gene3D" id="3.30.70.100">
    <property type="match status" value="1"/>
</dbReference>
<dbReference type="AlphaFoldDB" id="A0A328HJR7"/>
<dbReference type="GO" id="GO:0004497">
    <property type="term" value="F:monooxygenase activity"/>
    <property type="evidence" value="ECO:0007669"/>
    <property type="project" value="UniProtKB-KW"/>
</dbReference>
<feature type="domain" description="ABM" evidence="1">
    <location>
        <begin position="2"/>
        <end position="91"/>
    </location>
</feature>
<comment type="caution">
    <text evidence="2">The sequence shown here is derived from an EMBL/GenBank/DDBJ whole genome shotgun (WGS) entry which is preliminary data.</text>
</comment>
<dbReference type="OrthoDB" id="8452260at2"/>
<reference evidence="2 3" key="1">
    <citation type="submission" date="2018-04" db="EMBL/GenBank/DDBJ databases">
        <title>Bacteria isolated from cave deposits of Manipur.</title>
        <authorList>
            <person name="Sahoo D."/>
            <person name="Sarangthem I."/>
            <person name="Nandeibam J."/>
        </authorList>
    </citation>
    <scope>NUCLEOTIDE SEQUENCE [LARGE SCALE GENOMIC DNA]</scope>
    <source>
        <strain evidence="3">mrc11</strain>
    </source>
</reference>
<name>A0A328HJR7_ARTGO</name>
<dbReference type="Pfam" id="PF03992">
    <property type="entry name" value="ABM"/>
    <property type="match status" value="1"/>
</dbReference>
<organism evidence="2 3">
    <name type="scientific">Arthrobacter globiformis</name>
    <dbReference type="NCBI Taxonomy" id="1665"/>
    <lineage>
        <taxon>Bacteria</taxon>
        <taxon>Bacillati</taxon>
        <taxon>Actinomycetota</taxon>
        <taxon>Actinomycetes</taxon>
        <taxon>Micrococcales</taxon>
        <taxon>Micrococcaceae</taxon>
        <taxon>Arthrobacter</taxon>
    </lineage>
</organism>
<dbReference type="InterPro" id="IPR007138">
    <property type="entry name" value="ABM_dom"/>
</dbReference>
<evidence type="ECO:0000313" key="2">
    <source>
        <dbReference type="EMBL" id="RAM38401.1"/>
    </source>
</evidence>
<sequence>MIVVRFLVRCQPGKADEVMAVLRDVVRPSRALDGVVSFDIGRDVTDPDVFIATEVFEDRAALDRQESLPEVARALEIFEGSLAAEPEETIFHVYSTEPVEG</sequence>
<keyword evidence="2" id="KW-0560">Oxidoreductase</keyword>
<evidence type="ECO:0000313" key="3">
    <source>
        <dbReference type="Proteomes" id="UP000249166"/>
    </source>
</evidence>
<proteinExistence type="predicted"/>
<dbReference type="EMBL" id="QLNP01000062">
    <property type="protein sequence ID" value="RAM38401.1"/>
    <property type="molecule type" value="Genomic_DNA"/>
</dbReference>
<dbReference type="SUPFAM" id="SSF54909">
    <property type="entry name" value="Dimeric alpha+beta barrel"/>
    <property type="match status" value="1"/>
</dbReference>
<protein>
    <submittedName>
        <fullName evidence="2">Antibiotic biosynthesis monooxygenase</fullName>
    </submittedName>
</protein>
<evidence type="ECO:0000259" key="1">
    <source>
        <dbReference type="PROSITE" id="PS51725"/>
    </source>
</evidence>
<dbReference type="RefSeq" id="WP_111902869.1">
    <property type="nucleotide sequence ID" value="NZ_QLNP01000062.1"/>
</dbReference>
<dbReference type="PROSITE" id="PS51725">
    <property type="entry name" value="ABM"/>
    <property type="match status" value="1"/>
</dbReference>
<dbReference type="Proteomes" id="UP000249166">
    <property type="component" value="Unassembled WGS sequence"/>
</dbReference>
<dbReference type="InterPro" id="IPR011008">
    <property type="entry name" value="Dimeric_a/b-barrel"/>
</dbReference>
<gene>
    <name evidence="2" type="ORF">DBZ45_05215</name>
</gene>
<keyword evidence="2" id="KW-0503">Monooxygenase</keyword>